<comment type="subcellular location">
    <subcellularLocation>
        <location evidence="1">Cell membrane</location>
        <topology evidence="1">Peripheral membrane protein</topology>
    </subcellularLocation>
</comment>
<dbReference type="Gene3D" id="3.40.50.300">
    <property type="entry name" value="P-loop containing nucleotide triphosphate hydrolases"/>
    <property type="match status" value="1"/>
</dbReference>
<proteinExistence type="inferred from homology"/>
<reference evidence="7 8" key="1">
    <citation type="submission" date="2012-04" db="EMBL/GenBank/DDBJ databases">
        <title>The Genome Sequence of Bartonella quintana JK 68.</title>
        <authorList>
            <consortium name="The Broad Institute Genome Sequencing Platform"/>
            <consortium name="The Broad Institute Genome Sequencing Center for Infectious Disease"/>
            <person name="Feldgarden M."/>
            <person name="Kirby J."/>
            <person name="Kosoy M."/>
            <person name="Birtles R."/>
            <person name="Probert W.S."/>
            <person name="Chiaraviglio L."/>
            <person name="Walker B."/>
            <person name="Young S.K."/>
            <person name="Zeng Q."/>
            <person name="Gargeya S."/>
            <person name="Fitzgerald M."/>
            <person name="Haas B."/>
            <person name="Abouelleil A."/>
            <person name="Alvarado L."/>
            <person name="Arachchi H.M."/>
            <person name="Berlin A.M."/>
            <person name="Chapman S.B."/>
            <person name="Goldberg J."/>
            <person name="Griggs A."/>
            <person name="Gujja S."/>
            <person name="Hansen M."/>
            <person name="Howarth C."/>
            <person name="Imamovic A."/>
            <person name="Larimer J."/>
            <person name="McCowen C."/>
            <person name="Montmayeur A."/>
            <person name="Murphy C."/>
            <person name="Neiman D."/>
            <person name="Pearson M."/>
            <person name="Priest M."/>
            <person name="Roberts A."/>
            <person name="Saif S."/>
            <person name="Shea T."/>
            <person name="Sisk P."/>
            <person name="Sykes S."/>
            <person name="Wortman J."/>
            <person name="Nusbaum C."/>
            <person name="Birren B."/>
        </authorList>
    </citation>
    <scope>NUCLEOTIDE SEQUENCE [LARGE SCALE GENOMIC DNA]</scope>
    <source>
        <strain evidence="7 8">JK 68</strain>
    </source>
</reference>
<evidence type="ECO:0000256" key="5">
    <source>
        <dbReference type="ARBA" id="ARBA00023136"/>
    </source>
</evidence>
<name>A0ABR4SP63_BARQI</name>
<evidence type="ECO:0000256" key="3">
    <source>
        <dbReference type="ARBA" id="ARBA00022448"/>
    </source>
</evidence>
<comment type="similarity">
    <text evidence="2">Belongs to the ABC transporter superfamily.</text>
</comment>
<evidence type="ECO:0000313" key="8">
    <source>
        <dbReference type="Proteomes" id="UP000027143"/>
    </source>
</evidence>
<comment type="caution">
    <text evidence="7">The sequence shown here is derived from an EMBL/GenBank/DDBJ whole genome shotgun (WGS) entry which is preliminary data.</text>
</comment>
<dbReference type="Pfam" id="PF00005">
    <property type="entry name" value="ABC_tran"/>
    <property type="match status" value="1"/>
</dbReference>
<keyword evidence="8" id="KW-1185">Reference proteome</keyword>
<sequence length="125" mass="14092">MFIHNPMNNLSGGQHQAVCLVMATLAHADVLLLDEHTSALDPGIADFVMGLTEKIVEEKKLTTIIVTYSMRQALSHGDHRLMLHRGKVILDVRQEECKRLDVSNLRCLFQKVRSKILDDDGLLMD</sequence>
<protein>
    <recommendedName>
        <fullName evidence="6">ABC transporter domain-containing protein</fullName>
    </recommendedName>
</protein>
<dbReference type="InterPro" id="IPR027417">
    <property type="entry name" value="P-loop_NTPase"/>
</dbReference>
<dbReference type="InterPro" id="IPR003439">
    <property type="entry name" value="ABC_transporter-like_ATP-bd"/>
</dbReference>
<keyword evidence="4" id="KW-1003">Cell membrane</keyword>
<dbReference type="InterPro" id="IPR050086">
    <property type="entry name" value="MetN_ABC_transporter-like"/>
</dbReference>
<dbReference type="Proteomes" id="UP000027143">
    <property type="component" value="Unassembled WGS sequence"/>
</dbReference>
<evidence type="ECO:0000259" key="6">
    <source>
        <dbReference type="Pfam" id="PF00005"/>
    </source>
</evidence>
<evidence type="ECO:0000313" key="7">
    <source>
        <dbReference type="EMBL" id="KEC65370.1"/>
    </source>
</evidence>
<dbReference type="PANTHER" id="PTHR43166:SF9">
    <property type="entry name" value="GLUTAMATE_ASPARTATE IMPORT ATP-BINDING PROTEIN GLTL"/>
    <property type="match status" value="1"/>
</dbReference>
<evidence type="ECO:0000256" key="2">
    <source>
        <dbReference type="ARBA" id="ARBA00005417"/>
    </source>
</evidence>
<evidence type="ECO:0000256" key="1">
    <source>
        <dbReference type="ARBA" id="ARBA00004202"/>
    </source>
</evidence>
<evidence type="ECO:0000256" key="4">
    <source>
        <dbReference type="ARBA" id="ARBA00022475"/>
    </source>
</evidence>
<keyword evidence="5" id="KW-0472">Membrane</keyword>
<keyword evidence="3" id="KW-0813">Transport</keyword>
<dbReference type="PANTHER" id="PTHR43166">
    <property type="entry name" value="AMINO ACID IMPORT ATP-BINDING PROTEIN"/>
    <property type="match status" value="1"/>
</dbReference>
<gene>
    <name evidence="7" type="ORF">O7U_01020</name>
</gene>
<accession>A0ABR4SP63</accession>
<dbReference type="SUPFAM" id="SSF52540">
    <property type="entry name" value="P-loop containing nucleoside triphosphate hydrolases"/>
    <property type="match status" value="1"/>
</dbReference>
<dbReference type="EMBL" id="AHPD01000011">
    <property type="protein sequence ID" value="KEC65370.1"/>
    <property type="molecule type" value="Genomic_DNA"/>
</dbReference>
<feature type="domain" description="ABC transporter" evidence="6">
    <location>
        <begin position="4"/>
        <end position="38"/>
    </location>
</feature>
<organism evidence="7 8">
    <name type="scientific">Bartonella quintana JK 68</name>
    <dbReference type="NCBI Taxonomy" id="1134503"/>
    <lineage>
        <taxon>Bacteria</taxon>
        <taxon>Pseudomonadati</taxon>
        <taxon>Pseudomonadota</taxon>
        <taxon>Alphaproteobacteria</taxon>
        <taxon>Hyphomicrobiales</taxon>
        <taxon>Bartonellaceae</taxon>
        <taxon>Bartonella</taxon>
    </lineage>
</organism>